<protein>
    <submittedName>
        <fullName evidence="1">Uncharacterized protein</fullName>
    </submittedName>
</protein>
<name>A0A9Q0RWG2_9DIPT</name>
<proteinExistence type="predicted"/>
<sequence>MAYARKVLLHASNLWEMSLARNLLWSTSKINSCAPSLQFLTEEISESRVVHKNEELREWPYVIISTKRKFSNR</sequence>
<comment type="caution">
    <text evidence="1">The sequence shown here is derived from an EMBL/GenBank/DDBJ whole genome shotgun (WGS) entry which is preliminary data.</text>
</comment>
<evidence type="ECO:0000313" key="2">
    <source>
        <dbReference type="Proteomes" id="UP001151699"/>
    </source>
</evidence>
<dbReference type="EMBL" id="WJQU01000004">
    <property type="protein sequence ID" value="KAJ6636700.1"/>
    <property type="molecule type" value="Genomic_DNA"/>
</dbReference>
<accession>A0A9Q0RWG2</accession>
<evidence type="ECO:0000313" key="1">
    <source>
        <dbReference type="EMBL" id="KAJ6636700.1"/>
    </source>
</evidence>
<organism evidence="1 2">
    <name type="scientific">Pseudolycoriella hygida</name>
    <dbReference type="NCBI Taxonomy" id="35572"/>
    <lineage>
        <taxon>Eukaryota</taxon>
        <taxon>Metazoa</taxon>
        <taxon>Ecdysozoa</taxon>
        <taxon>Arthropoda</taxon>
        <taxon>Hexapoda</taxon>
        <taxon>Insecta</taxon>
        <taxon>Pterygota</taxon>
        <taxon>Neoptera</taxon>
        <taxon>Endopterygota</taxon>
        <taxon>Diptera</taxon>
        <taxon>Nematocera</taxon>
        <taxon>Sciaroidea</taxon>
        <taxon>Sciaridae</taxon>
        <taxon>Pseudolycoriella</taxon>
    </lineage>
</organism>
<dbReference type="AlphaFoldDB" id="A0A9Q0RWG2"/>
<reference evidence="1" key="1">
    <citation type="submission" date="2022-07" db="EMBL/GenBank/DDBJ databases">
        <authorList>
            <person name="Trinca V."/>
            <person name="Uliana J.V.C."/>
            <person name="Torres T.T."/>
            <person name="Ward R.J."/>
            <person name="Monesi N."/>
        </authorList>
    </citation>
    <scope>NUCLEOTIDE SEQUENCE</scope>
    <source>
        <strain evidence="1">HSMRA1968</strain>
        <tissue evidence="1">Whole embryos</tissue>
    </source>
</reference>
<gene>
    <name evidence="1" type="ORF">Bhyg_15293</name>
</gene>
<keyword evidence="2" id="KW-1185">Reference proteome</keyword>
<dbReference type="Proteomes" id="UP001151699">
    <property type="component" value="Chromosome C"/>
</dbReference>